<dbReference type="SUPFAM" id="SSF47384">
    <property type="entry name" value="Homodimeric domain of signal transducing histidine kinase"/>
    <property type="match status" value="1"/>
</dbReference>
<dbReference type="FunFam" id="1.10.287.130:FF:000136">
    <property type="entry name" value="Histidine kinase"/>
    <property type="match status" value="1"/>
</dbReference>
<protein>
    <recommendedName>
        <fullName evidence="3">histidine kinase</fullName>
        <ecNumber evidence="3">2.7.13.3</ecNumber>
    </recommendedName>
</protein>
<dbReference type="AlphaFoldDB" id="E8N0D4"/>
<dbReference type="Gene3D" id="3.30.565.10">
    <property type="entry name" value="Histidine kinase-like ATPase, C-terminal domain"/>
    <property type="match status" value="1"/>
</dbReference>
<evidence type="ECO:0000256" key="8">
    <source>
        <dbReference type="SAM" id="Phobius"/>
    </source>
</evidence>
<dbReference type="InterPro" id="IPR036097">
    <property type="entry name" value="HisK_dim/P_sf"/>
</dbReference>
<dbReference type="HOGENOM" id="CLU_000445_89_3_0"/>
<evidence type="ECO:0000313" key="11">
    <source>
        <dbReference type="EMBL" id="BAJ64683.1"/>
    </source>
</evidence>
<dbReference type="InterPro" id="IPR036890">
    <property type="entry name" value="HATPase_C_sf"/>
</dbReference>
<keyword evidence="12" id="KW-1185">Reference proteome</keyword>
<dbReference type="FunFam" id="3.30.565.10:FF:000006">
    <property type="entry name" value="Sensor histidine kinase WalK"/>
    <property type="match status" value="1"/>
</dbReference>
<feature type="transmembrane region" description="Helical" evidence="8">
    <location>
        <begin position="76"/>
        <end position="95"/>
    </location>
</feature>
<evidence type="ECO:0000259" key="10">
    <source>
        <dbReference type="PROSITE" id="PS50885"/>
    </source>
</evidence>
<comment type="subcellular location">
    <subcellularLocation>
        <location evidence="2">Membrane</location>
    </subcellularLocation>
</comment>
<gene>
    <name evidence="11" type="ordered locus">ANT_26570</name>
</gene>
<keyword evidence="4" id="KW-0597">Phosphoprotein</keyword>
<feature type="domain" description="HAMP" evidence="10">
    <location>
        <begin position="97"/>
        <end position="153"/>
    </location>
</feature>
<dbReference type="InterPro" id="IPR003661">
    <property type="entry name" value="HisK_dim/P_dom"/>
</dbReference>
<dbReference type="SMART" id="SM00304">
    <property type="entry name" value="HAMP"/>
    <property type="match status" value="1"/>
</dbReference>
<dbReference type="STRING" id="926569.ANT_26570"/>
<dbReference type="PROSITE" id="PS50109">
    <property type="entry name" value="HIS_KIN"/>
    <property type="match status" value="1"/>
</dbReference>
<keyword evidence="7" id="KW-0902">Two-component regulatory system</keyword>
<dbReference type="InterPro" id="IPR004358">
    <property type="entry name" value="Sig_transdc_His_kin-like_C"/>
</dbReference>
<dbReference type="Gene3D" id="1.10.287.130">
    <property type="match status" value="1"/>
</dbReference>
<dbReference type="EMBL" id="AP012029">
    <property type="protein sequence ID" value="BAJ64683.1"/>
    <property type="molecule type" value="Genomic_DNA"/>
</dbReference>
<dbReference type="SUPFAM" id="SSF55874">
    <property type="entry name" value="ATPase domain of HSP90 chaperone/DNA topoisomerase II/histidine kinase"/>
    <property type="match status" value="1"/>
</dbReference>
<evidence type="ECO:0000259" key="9">
    <source>
        <dbReference type="PROSITE" id="PS50109"/>
    </source>
</evidence>
<dbReference type="eggNOG" id="COG5002">
    <property type="taxonomic scope" value="Bacteria"/>
</dbReference>
<dbReference type="Pfam" id="PF00672">
    <property type="entry name" value="HAMP"/>
    <property type="match status" value="1"/>
</dbReference>
<dbReference type="InParanoid" id="E8N0D4"/>
<dbReference type="Pfam" id="PF00512">
    <property type="entry name" value="HisKA"/>
    <property type="match status" value="1"/>
</dbReference>
<dbReference type="InterPro" id="IPR005467">
    <property type="entry name" value="His_kinase_dom"/>
</dbReference>
<dbReference type="OrthoDB" id="9800372at2"/>
<dbReference type="GO" id="GO:0000155">
    <property type="term" value="F:phosphorelay sensor kinase activity"/>
    <property type="evidence" value="ECO:0007669"/>
    <property type="project" value="InterPro"/>
</dbReference>
<dbReference type="CDD" id="cd06225">
    <property type="entry name" value="HAMP"/>
    <property type="match status" value="1"/>
</dbReference>
<name>E8N0D4_ANATU</name>
<dbReference type="InterPro" id="IPR050736">
    <property type="entry name" value="Sensor_HK_Regulatory"/>
</dbReference>
<dbReference type="PRINTS" id="PR00344">
    <property type="entry name" value="BCTRLSENSOR"/>
</dbReference>
<keyword evidence="8" id="KW-0812">Transmembrane</keyword>
<sequence>MLTLFRRHLAWKLFLSYVIVVLVGVVVLATATSFSVPAAFERHMAGMSAMMPGMMGNSHSMEMELFANYRASVTEALSLAVITALIAAVVASYFISRQVVNPIRTMMNLSHRIAEGEYKERLTISGDLSQLDELDQLALSFNQMADKLEKTETMRRQLIGDVAHELRTPLAAIKGYIEGLMDGVIPAEGNTYQQIHDEINRLQRLVDDLQELSRVESGAFHLKPELVSLSDLMDTIQNIFVPQFIHKGIQFQIQIEPNLPPVLIDKDRILQVLTNLVGNALQYTPSGGKVTVQISKQRTEILISVSDTGIGISPEHLPFIFNRFYRTDKSRARASGGSGIGLTIAQALVKAHHGRIWAESGGEGKGSTFYFTLPIPKKNL</sequence>
<dbReference type="PANTHER" id="PTHR43711">
    <property type="entry name" value="TWO-COMPONENT HISTIDINE KINASE"/>
    <property type="match status" value="1"/>
</dbReference>
<dbReference type="SMART" id="SM00388">
    <property type="entry name" value="HisKA"/>
    <property type="match status" value="1"/>
</dbReference>
<keyword evidence="5" id="KW-0808">Transferase</keyword>
<evidence type="ECO:0000256" key="6">
    <source>
        <dbReference type="ARBA" id="ARBA00022777"/>
    </source>
</evidence>
<dbReference type="EC" id="2.7.13.3" evidence="3"/>
<comment type="catalytic activity">
    <reaction evidence="1">
        <text>ATP + protein L-histidine = ADP + protein N-phospho-L-histidine.</text>
        <dbReference type="EC" id="2.7.13.3"/>
    </reaction>
</comment>
<evidence type="ECO:0000256" key="2">
    <source>
        <dbReference type="ARBA" id="ARBA00004370"/>
    </source>
</evidence>
<feature type="transmembrane region" description="Helical" evidence="8">
    <location>
        <begin position="14"/>
        <end position="40"/>
    </location>
</feature>
<dbReference type="PROSITE" id="PS50885">
    <property type="entry name" value="HAMP"/>
    <property type="match status" value="1"/>
</dbReference>
<dbReference type="CDD" id="cd00075">
    <property type="entry name" value="HATPase"/>
    <property type="match status" value="1"/>
</dbReference>
<evidence type="ECO:0000256" key="3">
    <source>
        <dbReference type="ARBA" id="ARBA00012438"/>
    </source>
</evidence>
<evidence type="ECO:0000256" key="1">
    <source>
        <dbReference type="ARBA" id="ARBA00000085"/>
    </source>
</evidence>
<dbReference type="Gene3D" id="6.10.340.10">
    <property type="match status" value="1"/>
</dbReference>
<dbReference type="InterPro" id="IPR003594">
    <property type="entry name" value="HATPase_dom"/>
</dbReference>
<dbReference type="CDD" id="cd00082">
    <property type="entry name" value="HisKA"/>
    <property type="match status" value="1"/>
</dbReference>
<dbReference type="Pfam" id="PF02518">
    <property type="entry name" value="HATPase_c"/>
    <property type="match status" value="1"/>
</dbReference>
<dbReference type="Proteomes" id="UP000008922">
    <property type="component" value="Chromosome"/>
</dbReference>
<keyword evidence="8" id="KW-0472">Membrane</keyword>
<dbReference type="KEGG" id="atm:ANT_26570"/>
<evidence type="ECO:0000256" key="4">
    <source>
        <dbReference type="ARBA" id="ARBA00022553"/>
    </source>
</evidence>
<feature type="domain" description="Histidine kinase" evidence="9">
    <location>
        <begin position="161"/>
        <end position="377"/>
    </location>
</feature>
<organism evidence="11 12">
    <name type="scientific">Anaerolinea thermophila (strain DSM 14523 / JCM 11388 / NBRC 100420 / UNI-1)</name>
    <dbReference type="NCBI Taxonomy" id="926569"/>
    <lineage>
        <taxon>Bacteria</taxon>
        <taxon>Bacillati</taxon>
        <taxon>Chloroflexota</taxon>
        <taxon>Anaerolineae</taxon>
        <taxon>Anaerolineales</taxon>
        <taxon>Anaerolineaceae</taxon>
        <taxon>Anaerolinea</taxon>
    </lineage>
</organism>
<dbReference type="InterPro" id="IPR003660">
    <property type="entry name" value="HAMP_dom"/>
</dbReference>
<dbReference type="RefSeq" id="WP_013561036.1">
    <property type="nucleotide sequence ID" value="NC_014960.1"/>
</dbReference>
<proteinExistence type="predicted"/>
<keyword evidence="6 11" id="KW-0418">Kinase</keyword>
<reference evidence="11 12" key="1">
    <citation type="submission" date="2010-12" db="EMBL/GenBank/DDBJ databases">
        <title>Whole genome sequence of Anaerolinea thermophila UNI-1.</title>
        <authorList>
            <person name="Narita-Yamada S."/>
            <person name="Kishi E."/>
            <person name="Watanabe Y."/>
            <person name="Takasaki K."/>
            <person name="Ankai A."/>
            <person name="Oguchi A."/>
            <person name="Fukui S."/>
            <person name="Takahashi M."/>
            <person name="Yashiro I."/>
            <person name="Hosoyama A."/>
            <person name="Sekiguchi Y."/>
            <person name="Hanada S."/>
            <person name="Fujita N."/>
        </authorList>
    </citation>
    <scope>NUCLEOTIDE SEQUENCE [LARGE SCALE GENOMIC DNA]</scope>
    <source>
        <strain evidence="12">DSM 14523 / JCM 11388 / NBRC 100420 / UNI-1</strain>
    </source>
</reference>
<evidence type="ECO:0000256" key="7">
    <source>
        <dbReference type="ARBA" id="ARBA00023012"/>
    </source>
</evidence>
<evidence type="ECO:0000313" key="12">
    <source>
        <dbReference type="Proteomes" id="UP000008922"/>
    </source>
</evidence>
<accession>E8N0D4</accession>
<dbReference type="SUPFAM" id="SSF158472">
    <property type="entry name" value="HAMP domain-like"/>
    <property type="match status" value="1"/>
</dbReference>
<dbReference type="SMART" id="SM00387">
    <property type="entry name" value="HATPase_c"/>
    <property type="match status" value="1"/>
</dbReference>
<dbReference type="GO" id="GO:0016020">
    <property type="term" value="C:membrane"/>
    <property type="evidence" value="ECO:0007669"/>
    <property type="project" value="UniProtKB-SubCell"/>
</dbReference>
<keyword evidence="8" id="KW-1133">Transmembrane helix</keyword>
<dbReference type="PANTHER" id="PTHR43711:SF1">
    <property type="entry name" value="HISTIDINE KINASE 1"/>
    <property type="match status" value="1"/>
</dbReference>
<evidence type="ECO:0000256" key="5">
    <source>
        <dbReference type="ARBA" id="ARBA00022679"/>
    </source>
</evidence>